<evidence type="ECO:0000313" key="4">
    <source>
        <dbReference type="Proteomes" id="UP000249453"/>
    </source>
</evidence>
<evidence type="ECO:0000259" key="1">
    <source>
        <dbReference type="PROSITE" id="PS50943"/>
    </source>
</evidence>
<proteinExistence type="predicted"/>
<dbReference type="SUPFAM" id="SSF88659">
    <property type="entry name" value="Sigma3 and sigma4 domains of RNA polymerase sigma factors"/>
    <property type="match status" value="1"/>
</dbReference>
<evidence type="ECO:0000313" key="3">
    <source>
        <dbReference type="EMBL" id="RAK27359.1"/>
    </source>
</evidence>
<keyword evidence="3" id="KW-0418">Kinase</keyword>
<dbReference type="InterPro" id="IPR037171">
    <property type="entry name" value="NagB/RpiA_transferase-like"/>
</dbReference>
<dbReference type="GO" id="GO:0005829">
    <property type="term" value="C:cytosol"/>
    <property type="evidence" value="ECO:0007669"/>
    <property type="project" value="TreeGrafter"/>
</dbReference>
<dbReference type="GO" id="GO:0006352">
    <property type="term" value="P:DNA-templated transcription initiation"/>
    <property type="evidence" value="ECO:0007669"/>
    <property type="project" value="InterPro"/>
</dbReference>
<organism evidence="3 4">
    <name type="scientific">Falsochrobactrum ovis</name>
    <dbReference type="NCBI Taxonomy" id="1293442"/>
    <lineage>
        <taxon>Bacteria</taxon>
        <taxon>Pseudomonadati</taxon>
        <taxon>Pseudomonadota</taxon>
        <taxon>Alphaproteobacteria</taxon>
        <taxon>Hyphomicrobiales</taxon>
        <taxon>Brucellaceae</taxon>
        <taxon>Falsochrobactrum</taxon>
    </lineage>
</organism>
<dbReference type="GO" id="GO:0019563">
    <property type="term" value="P:glycerol catabolic process"/>
    <property type="evidence" value="ECO:0007669"/>
    <property type="project" value="TreeGrafter"/>
</dbReference>
<accession>A0A364JTT5</accession>
<dbReference type="Pfam" id="PF02733">
    <property type="entry name" value="Dak1"/>
    <property type="match status" value="1"/>
</dbReference>
<keyword evidence="4" id="KW-1185">Reference proteome</keyword>
<reference evidence="3 4" key="1">
    <citation type="submission" date="2018-06" db="EMBL/GenBank/DDBJ databases">
        <title>Genomic Encyclopedia of Type Strains, Phase IV (KMG-IV): sequencing the most valuable type-strain genomes for metagenomic binning, comparative biology and taxonomic classification.</title>
        <authorList>
            <person name="Goeker M."/>
        </authorList>
    </citation>
    <scope>NUCLEOTIDE SEQUENCE [LARGE SCALE GENOMIC DNA]</scope>
    <source>
        <strain evidence="3 4">DSM 26720</strain>
    </source>
</reference>
<dbReference type="Gene3D" id="3.40.50.1360">
    <property type="match status" value="1"/>
</dbReference>
<dbReference type="AlphaFoldDB" id="A0A364JTT5"/>
<dbReference type="InterPro" id="IPR050861">
    <property type="entry name" value="Dihydroxyacetone_Kinase"/>
</dbReference>
<dbReference type="Proteomes" id="UP000249453">
    <property type="component" value="Unassembled WGS sequence"/>
</dbReference>
<dbReference type="SUPFAM" id="SSF82549">
    <property type="entry name" value="DAK1/DegV-like"/>
    <property type="match status" value="1"/>
</dbReference>
<dbReference type="Gene3D" id="3.30.1180.20">
    <property type="entry name" value="Dihydroxyacetone kinase, domain 2"/>
    <property type="match status" value="1"/>
</dbReference>
<dbReference type="InterPro" id="IPR036388">
    <property type="entry name" value="WH-like_DNA-bd_sf"/>
</dbReference>
<dbReference type="CDD" id="cd06171">
    <property type="entry name" value="Sigma70_r4"/>
    <property type="match status" value="1"/>
</dbReference>
<dbReference type="Pfam" id="PF04198">
    <property type="entry name" value="Sugar-bind"/>
    <property type="match status" value="1"/>
</dbReference>
<feature type="domain" description="DhaK" evidence="2">
    <location>
        <begin position="395"/>
        <end position="718"/>
    </location>
</feature>
<dbReference type="GO" id="GO:0030246">
    <property type="term" value="F:carbohydrate binding"/>
    <property type="evidence" value="ECO:0007669"/>
    <property type="project" value="InterPro"/>
</dbReference>
<dbReference type="Gene3D" id="1.10.10.10">
    <property type="entry name" value="Winged helix-like DNA-binding domain superfamily/Winged helix DNA-binding domain"/>
    <property type="match status" value="1"/>
</dbReference>
<dbReference type="EMBL" id="QLMK01000010">
    <property type="protein sequence ID" value="RAK27359.1"/>
    <property type="molecule type" value="Genomic_DNA"/>
</dbReference>
<dbReference type="InterPro" id="IPR007324">
    <property type="entry name" value="Sugar-bd_dom_put"/>
</dbReference>
<dbReference type="PROSITE" id="PS51481">
    <property type="entry name" value="DHAK"/>
    <property type="match status" value="1"/>
</dbReference>
<dbReference type="PANTHER" id="PTHR28629:SF4">
    <property type="entry name" value="TRIOKINASE_FMN CYCLASE"/>
    <property type="match status" value="1"/>
</dbReference>
<dbReference type="InterPro" id="IPR013324">
    <property type="entry name" value="RNA_pol_sigma_r3/r4-like"/>
</dbReference>
<dbReference type="PANTHER" id="PTHR28629">
    <property type="entry name" value="TRIOKINASE/FMN CYCLASE"/>
    <property type="match status" value="1"/>
</dbReference>
<dbReference type="Gene3D" id="3.40.50.10440">
    <property type="entry name" value="Dihydroxyacetone kinase, domain 1"/>
    <property type="match status" value="1"/>
</dbReference>
<evidence type="ECO:0000259" key="2">
    <source>
        <dbReference type="PROSITE" id="PS51481"/>
    </source>
</evidence>
<sequence length="721" mass="77557">MRFTMLQLRGNTSMLAAQKREGTEHRMTIKPNTSRKQSKSKTGAGEQFNAIPMRYGDDPYVWACWLYYEDGLTQSEIADAMGISRATVNSYLAEAREKGIVKISLEPGLLESLTVAQLLKRHFGLTDCVIIPHDDNVRPLIDRLGVAGAHALNKILKSGDTIAVSWGRTVLSVAEHTSISFLQDMTVVQATGGTTASIPYTPERCAAVLAEALSARCVNIVAPAMVRSKEVRDMMREEPLLQEQFAILERANRILFGISSLRPNSTIHTSGFFESVSLQQYLAAGAVGVVAGRFIDERGNAVSGPLDERTIGLPLDILRKIHTRIGVAGGFDKVPALLAALRGGFINVLVTDAATGLGILRADGVIDLEARLTQKPKPTQLPATFRVRVKKFLNNPNEVVEEMLDGVVRAHGKFLQPIGDSNRALVAREGPRPGKVGLVIGGGAGHEPCFLGYVGKGLADAVAVGNVFSSPPPDPIVQCALAASGGEGVLFVYGNYAGDVMNFEMAAEMAAEKGIPIRTVLTTDDIASSPIDDKDGRRGVAGNFFVFKVAGAACDKGLTLEACEIVTRKANSRVYTVGVALEPGSLPQSGRHNFEIGPDDMEIGVGIHGEPGVSRDRIRQADEIVDGIMDKIFNEMQAVSGDRVAVLVNSFGATPLMELYVIYRRVAQRLEAKNIQIEANWIGHYCTSLDMVGASVSIMHLDAELSDLLFHPCETASLKIG</sequence>
<name>A0A364JTT5_9HYPH</name>
<dbReference type="GO" id="GO:0003677">
    <property type="term" value="F:DNA binding"/>
    <property type="evidence" value="ECO:0007669"/>
    <property type="project" value="InterPro"/>
</dbReference>
<dbReference type="InterPro" id="IPR013249">
    <property type="entry name" value="RNA_pol_sigma70_r4_t2"/>
</dbReference>
<gene>
    <name evidence="3" type="ORF">C7374_11078</name>
</gene>
<dbReference type="PROSITE" id="PS50943">
    <property type="entry name" value="HTH_CROC1"/>
    <property type="match status" value="1"/>
</dbReference>
<dbReference type="FunFam" id="3.40.50.10440:FF:000001">
    <property type="entry name" value="Dihydroxyacetone kinase, DhaK subunit"/>
    <property type="match status" value="1"/>
</dbReference>
<feature type="domain" description="HTH cro/C1-type" evidence="1">
    <location>
        <begin position="71"/>
        <end position="91"/>
    </location>
</feature>
<dbReference type="Pfam" id="PF08281">
    <property type="entry name" value="Sigma70_r4_2"/>
    <property type="match status" value="1"/>
</dbReference>
<dbReference type="GO" id="GO:0004371">
    <property type="term" value="F:glycerone kinase activity"/>
    <property type="evidence" value="ECO:0007669"/>
    <property type="project" value="InterPro"/>
</dbReference>
<keyword evidence="3" id="KW-0808">Transferase</keyword>
<comment type="caution">
    <text evidence="3">The sequence shown here is derived from an EMBL/GenBank/DDBJ whole genome shotgun (WGS) entry which is preliminary data.</text>
</comment>
<protein>
    <submittedName>
        <fullName evidence="3">Dihydroxyacetone kinase-like protein</fullName>
    </submittedName>
</protein>
<dbReference type="InterPro" id="IPR001387">
    <property type="entry name" value="Cro/C1-type_HTH"/>
</dbReference>
<dbReference type="GO" id="GO:0016987">
    <property type="term" value="F:sigma factor activity"/>
    <property type="evidence" value="ECO:0007669"/>
    <property type="project" value="InterPro"/>
</dbReference>
<dbReference type="SUPFAM" id="SSF100950">
    <property type="entry name" value="NagB/RpiA/CoA transferase-like"/>
    <property type="match status" value="1"/>
</dbReference>
<dbReference type="InterPro" id="IPR004006">
    <property type="entry name" value="DhaK_dom"/>
</dbReference>